<keyword evidence="1" id="KW-0614">Plasmid</keyword>
<evidence type="ECO:0008006" key="5">
    <source>
        <dbReference type="Google" id="ProtNLM"/>
    </source>
</evidence>
<dbReference type="Proteomes" id="UP000218139">
    <property type="component" value="Unassembled WGS sequence"/>
</dbReference>
<accession>A0A089QLD9</accession>
<evidence type="ECO:0000313" key="1">
    <source>
        <dbReference type="EMBL" id="AIR11746.1"/>
    </source>
</evidence>
<gene>
    <name evidence="2" type="ORF">A8C52_11720</name>
    <name evidence="1" type="ORF">LSJ_3130c</name>
</gene>
<geneLocation type="plasmid" evidence="1 3">
    <name>pMP1046B</name>
</geneLocation>
<dbReference type="EMBL" id="CP007648">
    <property type="protein sequence ID" value="AIR11746.1"/>
    <property type="molecule type" value="Genomic_DNA"/>
</dbReference>
<reference evidence="2 4" key="2">
    <citation type="submission" date="2016-05" db="EMBL/GenBank/DDBJ databases">
        <authorList>
            <person name="Lee J.-Y."/>
            <person name="Kim E.B."/>
            <person name="Choi Y.-J."/>
        </authorList>
    </citation>
    <scope>NUCLEOTIDE SEQUENCE [LARGE SCALE GENOMIC DNA]</scope>
    <source>
        <strain evidence="2 4">KLA006</strain>
    </source>
</reference>
<dbReference type="EMBL" id="LXZO01000015">
    <property type="protein sequence ID" value="PAY50159.1"/>
    <property type="molecule type" value="Genomic_DNA"/>
</dbReference>
<protein>
    <recommendedName>
        <fullName evidence="5">HK97 gp10 family phage protein</fullName>
    </recommendedName>
</protein>
<proteinExistence type="predicted"/>
<name>A0A089QLD9_9LACO</name>
<dbReference type="Proteomes" id="UP000029488">
    <property type="component" value="Plasmid pMP1046B"/>
</dbReference>
<evidence type="ECO:0000313" key="3">
    <source>
        <dbReference type="Proteomes" id="UP000029488"/>
    </source>
</evidence>
<sequence>MVMLEARANVEIPDYMGKVKSISRKALATTIRETAVNIMKNILEYEFPAYVSTSSYITTGEMVNTVMFRVSGDTLVIYIDGGALSAMPYDAANHEFGIHEGVSGQDFRHELPGVLNDGGGGIVPHKGRKFMDTAFDQYQVILIELLAQELAAAGFEVSTG</sequence>
<evidence type="ECO:0000313" key="4">
    <source>
        <dbReference type="Proteomes" id="UP000218139"/>
    </source>
</evidence>
<reference evidence="1 3" key="1">
    <citation type="journal article" date="2014" name="BMC Genomics">
        <title>Unusual genome complexity in Lactobacillus salivarius JCM1046.</title>
        <authorList>
            <person name="Raftis E.J."/>
            <person name="Forde B.M."/>
            <person name="Claesson M.J."/>
            <person name="O'Toole P.W."/>
        </authorList>
    </citation>
    <scope>NUCLEOTIDE SEQUENCE [LARGE SCALE GENOMIC DNA]</scope>
    <source>
        <strain evidence="1 3">JCM1046</strain>
        <plasmid evidence="1 3">pMP1046B</plasmid>
    </source>
</reference>
<dbReference type="KEGG" id="lsj:LSJ_3130c"/>
<dbReference type="RefSeq" id="WP_044005875.1">
    <property type="nucleotide sequence ID" value="NZ_CP007648.1"/>
</dbReference>
<evidence type="ECO:0000313" key="2">
    <source>
        <dbReference type="EMBL" id="PAY50159.1"/>
    </source>
</evidence>
<organism evidence="1 3">
    <name type="scientific">Ligilactobacillus salivarius</name>
    <dbReference type="NCBI Taxonomy" id="1624"/>
    <lineage>
        <taxon>Bacteria</taxon>
        <taxon>Bacillati</taxon>
        <taxon>Bacillota</taxon>
        <taxon>Bacilli</taxon>
        <taxon>Lactobacillales</taxon>
        <taxon>Lactobacillaceae</taxon>
        <taxon>Ligilactobacillus</taxon>
    </lineage>
</organism>
<dbReference type="AlphaFoldDB" id="A0A089QLD9"/>